<name>A0ABU3Q2T7_9SPHN</name>
<proteinExistence type="predicted"/>
<keyword evidence="4" id="KW-1185">Reference proteome</keyword>
<evidence type="ECO:0000256" key="1">
    <source>
        <dbReference type="SAM" id="MobiDB-lite"/>
    </source>
</evidence>
<evidence type="ECO:0000313" key="4">
    <source>
        <dbReference type="Proteomes" id="UP001259572"/>
    </source>
</evidence>
<dbReference type="PANTHER" id="PTHR35585:SF1">
    <property type="entry name" value="HHE DOMAIN PROTEIN (AFU_ORTHOLOGUE AFUA_4G00730)"/>
    <property type="match status" value="1"/>
</dbReference>
<feature type="region of interest" description="Disordered" evidence="1">
    <location>
        <begin position="1"/>
        <end position="24"/>
    </location>
</feature>
<accession>A0ABU3Q2T7</accession>
<organism evidence="3 4">
    <name type="scientific">Sphingosinicella rhizophila</name>
    <dbReference type="NCBI Taxonomy" id="3050082"/>
    <lineage>
        <taxon>Bacteria</taxon>
        <taxon>Pseudomonadati</taxon>
        <taxon>Pseudomonadota</taxon>
        <taxon>Alphaproteobacteria</taxon>
        <taxon>Sphingomonadales</taxon>
        <taxon>Sphingosinicellaceae</taxon>
        <taxon>Sphingosinicella</taxon>
    </lineage>
</organism>
<dbReference type="EMBL" id="JAVUPU010000001">
    <property type="protein sequence ID" value="MDT9597602.1"/>
    <property type="molecule type" value="Genomic_DNA"/>
</dbReference>
<dbReference type="PANTHER" id="PTHR35585">
    <property type="entry name" value="HHE DOMAIN PROTEIN (AFU_ORTHOLOGUE AFUA_4G00730)"/>
    <property type="match status" value="1"/>
</dbReference>
<feature type="domain" description="Hemerythrin-like" evidence="2">
    <location>
        <begin position="72"/>
        <end position="186"/>
    </location>
</feature>
<evidence type="ECO:0000259" key="2">
    <source>
        <dbReference type="Pfam" id="PF01814"/>
    </source>
</evidence>
<comment type="caution">
    <text evidence="3">The sequence shown here is derived from an EMBL/GenBank/DDBJ whole genome shotgun (WGS) entry which is preliminary data.</text>
</comment>
<gene>
    <name evidence="3" type="ORF">RQX22_01385</name>
</gene>
<dbReference type="Proteomes" id="UP001259572">
    <property type="component" value="Unassembled WGS sequence"/>
</dbReference>
<protein>
    <submittedName>
        <fullName evidence="3">Hemerythrin domain-containing protein</fullName>
    </submittedName>
</protein>
<reference evidence="3 4" key="1">
    <citation type="submission" date="2023-05" db="EMBL/GenBank/DDBJ databases">
        <authorList>
            <person name="Guo Y."/>
        </authorList>
    </citation>
    <scope>NUCLEOTIDE SEQUENCE [LARGE SCALE GENOMIC DNA]</scope>
    <source>
        <strain evidence="3 4">GR2756</strain>
    </source>
</reference>
<dbReference type="RefSeq" id="WP_315722953.1">
    <property type="nucleotide sequence ID" value="NZ_JAVUPU010000001.1"/>
</dbReference>
<evidence type="ECO:0000313" key="3">
    <source>
        <dbReference type="EMBL" id="MDT9597602.1"/>
    </source>
</evidence>
<dbReference type="InterPro" id="IPR012312">
    <property type="entry name" value="Hemerythrin-like"/>
</dbReference>
<dbReference type="Gene3D" id="1.20.120.520">
    <property type="entry name" value="nmb1532 protein domain like"/>
    <property type="match status" value="1"/>
</dbReference>
<dbReference type="Pfam" id="PF01814">
    <property type="entry name" value="Hemerythrin"/>
    <property type="match status" value="1"/>
</dbReference>
<sequence>MATKTQSRQGGKASSGSKRGAASDKSAFSFGNSNTGILVGAAVAGAAMGMAANVGRKLFVQFSSGASGDWLDALKAEHELALAIFDKIEATQDDQVQIRTLLLMKLKYALDKHAVEEENVIYPALRQANSAHDADALTSEHGYVKTYLYELEALAKDSPEWLTRVRDFRSMIEEHMRMEEEEIFPAFRANLSEDQNRKLTARMNKEGFKVA</sequence>